<keyword evidence="1" id="KW-0614">Plasmid</keyword>
<sequence>MNSSKNDSMDEIRLSLARIGIFAMPATTRLCTHGYKLHLMESEHALALTEKFDSRLFATVKSRKIRLVESRSGNSDIWTIPDAELLVRRENAVCIPGLNSQLPTRTRIQDLGDGLLSVEGFWRDAGEDRILLTRCPIAANVTSRAWLAA</sequence>
<accession>A0A1D3KAK5</accession>
<protein>
    <submittedName>
        <fullName evidence="1">Uncharacterized protein</fullName>
    </submittedName>
</protein>
<name>A0A1D3KAK5_PSEVE</name>
<proteinExistence type="predicted"/>
<evidence type="ECO:0000313" key="2">
    <source>
        <dbReference type="Proteomes" id="UP000245431"/>
    </source>
</evidence>
<evidence type="ECO:0000313" key="1">
    <source>
        <dbReference type="EMBL" id="SBW85403.1"/>
    </source>
</evidence>
<reference evidence="2" key="1">
    <citation type="submission" date="2016-07" db="EMBL/GenBank/DDBJ databases">
        <authorList>
            <person name="Florea S."/>
            <person name="Webb J.S."/>
            <person name="Jaromczyk J."/>
            <person name="Schardl C.L."/>
        </authorList>
    </citation>
    <scope>NUCLEOTIDE SEQUENCE [LARGE SCALE GENOMIC DNA]</scope>
    <source>
        <strain evidence="2">1YdBTEX2</strain>
        <plasmid evidence="2">Plasmid pve_Plasmid</plasmid>
    </source>
</reference>
<gene>
    <name evidence="1" type="ORF">PVE_P0365</name>
</gene>
<dbReference type="EMBL" id="LT599585">
    <property type="protein sequence ID" value="SBW85403.1"/>
    <property type="molecule type" value="Genomic_DNA"/>
</dbReference>
<organism evidence="1 2">
    <name type="scientific">Pseudomonas veronii 1YdBTEX2</name>
    <dbReference type="NCBI Taxonomy" id="1295141"/>
    <lineage>
        <taxon>Bacteria</taxon>
        <taxon>Pseudomonadati</taxon>
        <taxon>Pseudomonadota</taxon>
        <taxon>Gammaproteobacteria</taxon>
        <taxon>Pseudomonadales</taxon>
        <taxon>Pseudomonadaceae</taxon>
        <taxon>Pseudomonas</taxon>
    </lineage>
</organism>
<dbReference type="AlphaFoldDB" id="A0A1D3KAK5"/>
<dbReference type="Proteomes" id="UP000245431">
    <property type="component" value="Plasmid PVE_plasmid"/>
</dbReference>
<geneLocation type="plasmid" evidence="2">
    <name>pve_Plasmid</name>
</geneLocation>